<evidence type="ECO:0000256" key="1">
    <source>
        <dbReference type="ARBA" id="ARBA00022729"/>
    </source>
</evidence>
<name>A0A931AZ73_9ENTE</name>
<dbReference type="Gene3D" id="2.60.40.1240">
    <property type="match status" value="1"/>
</dbReference>
<proteinExistence type="predicted"/>
<feature type="chain" id="PRO_5039301353" evidence="2">
    <location>
        <begin position="19"/>
        <end position="157"/>
    </location>
</feature>
<gene>
    <name evidence="4" type="ORF">IC227_09630</name>
</gene>
<protein>
    <submittedName>
        <fullName evidence="4">DUF4352 domain-containing protein</fullName>
    </submittedName>
</protein>
<comment type="caution">
    <text evidence="4">The sequence shown here is derived from an EMBL/GenBank/DDBJ whole genome shotgun (WGS) entry which is preliminary data.</text>
</comment>
<sequence>MKKKLCYLSLLAAPLILAACNTSESTSESKNVSINQKSENSSEALEKQFANYLEITPENVRTVADGSNSKKKILMIDIKAVNTYAETTGIGAYDFLLKSKDKELTPYENAENFGLDIESKKEATGVLSFQVDSNEKEFTLSYKPHDKELASWKLNVK</sequence>
<keyword evidence="1 2" id="KW-0732">Signal</keyword>
<keyword evidence="5" id="KW-1185">Reference proteome</keyword>
<dbReference type="EMBL" id="JADAKE010000020">
    <property type="protein sequence ID" value="MBF8808489.1"/>
    <property type="molecule type" value="Genomic_DNA"/>
</dbReference>
<dbReference type="PROSITE" id="PS51257">
    <property type="entry name" value="PROKAR_LIPOPROTEIN"/>
    <property type="match status" value="1"/>
</dbReference>
<accession>A0A931AZ73</accession>
<evidence type="ECO:0000313" key="4">
    <source>
        <dbReference type="EMBL" id="MBF8808489.1"/>
    </source>
</evidence>
<evidence type="ECO:0000256" key="2">
    <source>
        <dbReference type="SAM" id="SignalP"/>
    </source>
</evidence>
<dbReference type="InterPro" id="IPR029051">
    <property type="entry name" value="DUF4352"/>
</dbReference>
<evidence type="ECO:0000259" key="3">
    <source>
        <dbReference type="Pfam" id="PF11611"/>
    </source>
</evidence>
<organism evidence="4 5">
    <name type="scientific">Enterococcus lacertideformus</name>
    <dbReference type="NCBI Taxonomy" id="2771493"/>
    <lineage>
        <taxon>Bacteria</taxon>
        <taxon>Bacillati</taxon>
        <taxon>Bacillota</taxon>
        <taxon>Bacilli</taxon>
        <taxon>Lactobacillales</taxon>
        <taxon>Enterococcaceae</taxon>
        <taxon>Enterococcus</taxon>
    </lineage>
</organism>
<feature type="signal peptide" evidence="2">
    <location>
        <begin position="1"/>
        <end position="18"/>
    </location>
</feature>
<feature type="domain" description="DUF4352" evidence="3">
    <location>
        <begin position="53"/>
        <end position="145"/>
    </location>
</feature>
<reference evidence="4" key="1">
    <citation type="submission" date="2020-09" db="EMBL/GenBank/DDBJ databases">
        <title>Genomic insights into the novelty and pathogenicity of a unique biofilm-forming Enterococcus sp. bacteria (Enterococcus lacertideformus) identified in reptiles.</title>
        <authorList>
            <person name="Agius J.E."/>
            <person name="Phalen D.N."/>
            <person name="Rose K."/>
            <person name="Eden J.-S."/>
        </authorList>
    </citation>
    <scope>NUCLEOTIDE SEQUENCE</scope>
    <source>
        <strain evidence="4">PHRS 0518</strain>
    </source>
</reference>
<dbReference type="InterPro" id="IPR029050">
    <property type="entry name" value="Immunoprotect_excell_Ig-like"/>
</dbReference>
<evidence type="ECO:0000313" key="5">
    <source>
        <dbReference type="Proteomes" id="UP000637757"/>
    </source>
</evidence>
<dbReference type="Pfam" id="PF11611">
    <property type="entry name" value="DUF4352"/>
    <property type="match status" value="1"/>
</dbReference>
<dbReference type="Proteomes" id="UP000637757">
    <property type="component" value="Unassembled WGS sequence"/>
</dbReference>
<dbReference type="AlphaFoldDB" id="A0A931AZ73"/>